<evidence type="ECO:0000313" key="1">
    <source>
        <dbReference type="EMBL" id="MEN2768424.1"/>
    </source>
</evidence>
<dbReference type="Proteomes" id="UP001444625">
    <property type="component" value="Unassembled WGS sequence"/>
</dbReference>
<evidence type="ECO:0000313" key="2">
    <source>
        <dbReference type="Proteomes" id="UP001444625"/>
    </source>
</evidence>
<reference evidence="1 2" key="1">
    <citation type="submission" date="2024-05" db="EMBL/GenBank/DDBJ databases">
        <authorList>
            <person name="Haq I."/>
            <person name="Ullah Z."/>
            <person name="Ahmad R."/>
            <person name="Li M."/>
            <person name="Tong Y."/>
        </authorList>
    </citation>
    <scope>NUCLEOTIDE SEQUENCE [LARGE SCALE GENOMIC DNA]</scope>
    <source>
        <strain evidence="1 2">16A2E</strain>
    </source>
</reference>
<name>A0ABU9XMQ6_9BACI</name>
<gene>
    <name evidence="1" type="ORF">ABC228_14670</name>
</gene>
<keyword evidence="2" id="KW-1185">Reference proteome</keyword>
<dbReference type="InterPro" id="IPR011094">
    <property type="entry name" value="Uncharacterised_LppY/LpqO"/>
</dbReference>
<dbReference type="EMBL" id="JBDIML010000005">
    <property type="protein sequence ID" value="MEN2768424.1"/>
    <property type="molecule type" value="Genomic_DNA"/>
</dbReference>
<protein>
    <submittedName>
        <fullName evidence="1">DUF1259 domain-containing protein</fullName>
    </submittedName>
</protein>
<organism evidence="1 2">
    <name type="scientific">Ornithinibacillus xuwenensis</name>
    <dbReference type="NCBI Taxonomy" id="3144668"/>
    <lineage>
        <taxon>Bacteria</taxon>
        <taxon>Bacillati</taxon>
        <taxon>Bacillota</taxon>
        <taxon>Bacilli</taxon>
        <taxon>Bacillales</taxon>
        <taxon>Bacillaceae</taxon>
        <taxon>Ornithinibacillus</taxon>
    </lineage>
</organism>
<dbReference type="RefSeq" id="WP_345825911.1">
    <property type="nucleotide sequence ID" value="NZ_JBDIML010000005.1"/>
</dbReference>
<proteinExistence type="predicted"/>
<accession>A0ABU9XMQ6</accession>
<comment type="caution">
    <text evidence="1">The sequence shown here is derived from an EMBL/GenBank/DDBJ whole genome shotgun (WGS) entry which is preliminary data.</text>
</comment>
<sequence length="129" mass="14560">MFTIHQVCQQYAQILGGEAKINNGVCSVELHRDLHVTIQGRPSKAELHTELMFETIDTQGNALNLGETVILEKEIPLFTSILVKNGIILSALHNHWLFTKPTILYLHFQSVEPPLHFAHKVAEALRTLK</sequence>
<dbReference type="Pfam" id="PF07485">
    <property type="entry name" value="DUF1529"/>
    <property type="match status" value="1"/>
</dbReference>